<protein>
    <submittedName>
        <fullName evidence="2">Acyl-CoA N-acyltransferase</fullName>
    </submittedName>
</protein>
<proteinExistence type="predicted"/>
<feature type="domain" description="N-acetyltransferase" evidence="1">
    <location>
        <begin position="6"/>
        <end position="147"/>
    </location>
</feature>
<comment type="caution">
    <text evidence="2">The sequence shown here is derived from an EMBL/GenBank/DDBJ whole genome shotgun (WGS) entry which is preliminary data.</text>
</comment>
<dbReference type="InterPro" id="IPR016181">
    <property type="entry name" value="Acyl_CoA_acyltransferase"/>
</dbReference>
<dbReference type="EMBL" id="MCOG01000227">
    <property type="protein sequence ID" value="ORY24042.1"/>
    <property type="molecule type" value="Genomic_DNA"/>
</dbReference>
<name>A0A1Y2ANF0_9FUNG</name>
<dbReference type="InterPro" id="IPR000182">
    <property type="entry name" value="GNAT_dom"/>
</dbReference>
<dbReference type="GO" id="GO:0016747">
    <property type="term" value="F:acyltransferase activity, transferring groups other than amino-acyl groups"/>
    <property type="evidence" value="ECO:0007669"/>
    <property type="project" value="InterPro"/>
</dbReference>
<evidence type="ECO:0000313" key="3">
    <source>
        <dbReference type="Proteomes" id="UP000193920"/>
    </source>
</evidence>
<dbReference type="SUPFAM" id="SSF55729">
    <property type="entry name" value="Acyl-CoA N-acyltransferases (Nat)"/>
    <property type="match status" value="1"/>
</dbReference>
<dbReference type="PROSITE" id="PS51186">
    <property type="entry name" value="GNAT"/>
    <property type="match status" value="1"/>
</dbReference>
<organism evidence="2 3">
    <name type="scientific">Neocallimastix californiae</name>
    <dbReference type="NCBI Taxonomy" id="1754190"/>
    <lineage>
        <taxon>Eukaryota</taxon>
        <taxon>Fungi</taxon>
        <taxon>Fungi incertae sedis</taxon>
        <taxon>Chytridiomycota</taxon>
        <taxon>Chytridiomycota incertae sedis</taxon>
        <taxon>Neocallimastigomycetes</taxon>
        <taxon>Neocallimastigales</taxon>
        <taxon>Neocallimastigaceae</taxon>
        <taxon>Neocallimastix</taxon>
    </lineage>
</organism>
<accession>A0A1Y2ANF0</accession>
<dbReference type="AlphaFoldDB" id="A0A1Y2ANF0"/>
<keyword evidence="2" id="KW-0012">Acyltransferase</keyword>
<sequence length="149" mass="17301">MDFIIKTFDELTTRELYEILKTRQEIFVVEQNCPYMDLDDLDDPALHVFCWNEKGRVAAYLRVFERDKENGVVQIGRVVTLVHGQGLGGKILHTGVEVAIQQLHAKKIYLEAQTYAIGYYEREGFKVVSEPFLEDNIPHVKMERIINNN</sequence>
<keyword evidence="2" id="KW-0808">Transferase</keyword>
<keyword evidence="3" id="KW-1185">Reference proteome</keyword>
<dbReference type="CDD" id="cd04301">
    <property type="entry name" value="NAT_SF"/>
    <property type="match status" value="1"/>
</dbReference>
<dbReference type="OrthoDB" id="329272at2759"/>
<evidence type="ECO:0000259" key="1">
    <source>
        <dbReference type="PROSITE" id="PS51186"/>
    </source>
</evidence>
<evidence type="ECO:0000313" key="2">
    <source>
        <dbReference type="EMBL" id="ORY24042.1"/>
    </source>
</evidence>
<gene>
    <name evidence="2" type="ORF">LY90DRAFT_675341</name>
</gene>
<dbReference type="STRING" id="1754190.A0A1Y2ANF0"/>
<dbReference type="Gene3D" id="3.40.630.30">
    <property type="match status" value="1"/>
</dbReference>
<reference evidence="2 3" key="1">
    <citation type="submission" date="2016-08" db="EMBL/GenBank/DDBJ databases">
        <title>A Parts List for Fungal Cellulosomes Revealed by Comparative Genomics.</title>
        <authorList>
            <consortium name="DOE Joint Genome Institute"/>
            <person name="Haitjema C.H."/>
            <person name="Gilmore S.P."/>
            <person name="Henske J.K."/>
            <person name="Solomon K.V."/>
            <person name="De Groot R."/>
            <person name="Kuo A."/>
            <person name="Mondo S.J."/>
            <person name="Salamov A.A."/>
            <person name="Labutti K."/>
            <person name="Zhao Z."/>
            <person name="Chiniquy J."/>
            <person name="Barry K."/>
            <person name="Brewer H.M."/>
            <person name="Purvine S.O."/>
            <person name="Wright A.T."/>
            <person name="Boxma B."/>
            <person name="Van Alen T."/>
            <person name="Hackstein J.H."/>
            <person name="Baker S.E."/>
            <person name="Grigoriev I.V."/>
            <person name="O'Malley M.A."/>
        </authorList>
    </citation>
    <scope>NUCLEOTIDE SEQUENCE [LARGE SCALE GENOMIC DNA]</scope>
    <source>
        <strain evidence="2 3">G1</strain>
    </source>
</reference>
<dbReference type="Pfam" id="PF13673">
    <property type="entry name" value="Acetyltransf_10"/>
    <property type="match status" value="1"/>
</dbReference>
<dbReference type="Proteomes" id="UP000193920">
    <property type="component" value="Unassembled WGS sequence"/>
</dbReference>